<organism evidence="7 8">
    <name type="scientific">Octopus sinensis</name>
    <name type="common">East Asian common octopus</name>
    <dbReference type="NCBI Taxonomy" id="2607531"/>
    <lineage>
        <taxon>Eukaryota</taxon>
        <taxon>Metazoa</taxon>
        <taxon>Spiralia</taxon>
        <taxon>Lophotrochozoa</taxon>
        <taxon>Mollusca</taxon>
        <taxon>Cephalopoda</taxon>
        <taxon>Coleoidea</taxon>
        <taxon>Octopodiformes</taxon>
        <taxon>Octopoda</taxon>
        <taxon>Incirrata</taxon>
        <taxon>Octopodidae</taxon>
        <taxon>Octopus</taxon>
    </lineage>
</organism>
<dbReference type="RefSeq" id="XP_029643729.1">
    <property type="nucleotide sequence ID" value="XM_029787869.2"/>
</dbReference>
<reference evidence="8 9" key="1">
    <citation type="submission" date="2025-08" db="UniProtKB">
        <authorList>
            <consortium name="RefSeq"/>
        </authorList>
    </citation>
    <scope>IDENTIFICATION</scope>
</reference>
<dbReference type="Pfam" id="PF03151">
    <property type="entry name" value="TPT"/>
    <property type="match status" value="1"/>
</dbReference>
<protein>
    <submittedName>
        <fullName evidence="8 9">Solute carrier family 35 member E2A isoform X1</fullName>
    </submittedName>
</protein>
<dbReference type="InterPro" id="IPR050186">
    <property type="entry name" value="TPT_transporter"/>
</dbReference>
<evidence type="ECO:0000256" key="3">
    <source>
        <dbReference type="ARBA" id="ARBA00022989"/>
    </source>
</evidence>
<name>A0A6P7SZ95_9MOLL</name>
<evidence type="ECO:0000256" key="1">
    <source>
        <dbReference type="ARBA" id="ARBA00004141"/>
    </source>
</evidence>
<feature type="transmembrane region" description="Helical" evidence="5">
    <location>
        <begin position="259"/>
        <end position="279"/>
    </location>
</feature>
<evidence type="ECO:0000256" key="2">
    <source>
        <dbReference type="ARBA" id="ARBA00022692"/>
    </source>
</evidence>
<feature type="transmembrane region" description="Helical" evidence="5">
    <location>
        <begin position="199"/>
        <end position="219"/>
    </location>
</feature>
<evidence type="ECO:0000256" key="4">
    <source>
        <dbReference type="ARBA" id="ARBA00023136"/>
    </source>
</evidence>
<dbReference type="InterPro" id="IPR004853">
    <property type="entry name" value="Sugar_P_trans_dom"/>
</dbReference>
<dbReference type="KEGG" id="osn:115218088"/>
<comment type="subcellular location">
    <subcellularLocation>
        <location evidence="1">Membrane</location>
        <topology evidence="1">Multi-pass membrane protein</topology>
    </subcellularLocation>
</comment>
<feature type="transmembrane region" description="Helical" evidence="5">
    <location>
        <begin position="146"/>
        <end position="169"/>
    </location>
</feature>
<evidence type="ECO:0000313" key="7">
    <source>
        <dbReference type="Proteomes" id="UP000515154"/>
    </source>
</evidence>
<dbReference type="InterPro" id="IPR037185">
    <property type="entry name" value="EmrE-like"/>
</dbReference>
<evidence type="ECO:0000256" key="5">
    <source>
        <dbReference type="SAM" id="Phobius"/>
    </source>
</evidence>
<feature type="transmembrane region" description="Helical" evidence="5">
    <location>
        <begin position="291"/>
        <end position="313"/>
    </location>
</feature>
<feature type="transmembrane region" description="Helical" evidence="5">
    <location>
        <begin position="113"/>
        <end position="134"/>
    </location>
</feature>
<dbReference type="AlphaFoldDB" id="A0A6P7SZ95"/>
<keyword evidence="2 5" id="KW-0812">Transmembrane</keyword>
<keyword evidence="4 5" id="KW-0472">Membrane</keyword>
<accession>A0A6P7SZ95</accession>
<feature type="transmembrane region" description="Helical" evidence="5">
    <location>
        <begin position="72"/>
        <end position="93"/>
    </location>
</feature>
<evidence type="ECO:0000313" key="8">
    <source>
        <dbReference type="RefSeq" id="XP_029643729.1"/>
    </source>
</evidence>
<evidence type="ECO:0000313" key="9">
    <source>
        <dbReference type="RefSeq" id="XP_036363861.1"/>
    </source>
</evidence>
<gene>
    <name evidence="8 9 10" type="primary">LOC115218088</name>
</gene>
<dbReference type="PANTHER" id="PTHR11132">
    <property type="entry name" value="SOLUTE CARRIER FAMILY 35"/>
    <property type="match status" value="1"/>
</dbReference>
<dbReference type="SUPFAM" id="SSF103481">
    <property type="entry name" value="Multidrug resistance efflux transporter EmrE"/>
    <property type="match status" value="1"/>
</dbReference>
<proteinExistence type="predicted"/>
<dbReference type="Proteomes" id="UP000515154">
    <property type="component" value="Linkage group LG12"/>
</dbReference>
<dbReference type="GO" id="GO:0016020">
    <property type="term" value="C:membrane"/>
    <property type="evidence" value="ECO:0007669"/>
    <property type="project" value="UniProtKB-SubCell"/>
</dbReference>
<keyword evidence="3 5" id="KW-1133">Transmembrane helix</keyword>
<evidence type="ECO:0000259" key="6">
    <source>
        <dbReference type="Pfam" id="PF03151"/>
    </source>
</evidence>
<evidence type="ECO:0000313" key="10">
    <source>
        <dbReference type="RefSeq" id="XP_036363862.1"/>
    </source>
</evidence>
<dbReference type="RefSeq" id="XP_036363861.1">
    <property type="nucleotide sequence ID" value="XM_036507968.1"/>
</dbReference>
<feature type="domain" description="Sugar phosphate transporter" evidence="6">
    <location>
        <begin position="76"/>
        <end position="363"/>
    </location>
</feature>
<feature type="transmembrane region" description="Helical" evidence="5">
    <location>
        <begin position="175"/>
        <end position="192"/>
    </location>
</feature>
<keyword evidence="7" id="KW-1185">Reference proteome</keyword>
<sequence>MNILSQRLGKNEEYSFWRLNMPVGDHGHSSNSILDSFVTPKLFHSLKFPSVRMTRSNSTLSREESCEKVGLLNLRAFIFLLLWYFFSFCTLFLNKYILSTLSGDPTLLGAMQMVMTTVLGFVQIYLPCGMYVPIQREGKPPNFWRNMIVVGIMRFITVVLGLVALKFVAVSFTETIKSSAPLFTVFISWALIGERTGLYTFLSLIPIMAGLALCSAYELSFSIKGFVAALATNITECLQNVYSKMLISGEKYRYTPAELQFYTSIASVVVQIPACFLMMDITHAKDTLDYTMFFALITNGIFFHFQSITAYVLMGYISPVTHSVANTVKRAFLIWLSVIVFGNPVTLLSALGTVTVTVGVLCYTKAKDYDKSIVLKAHYAVKSPDTLDKII</sequence>
<dbReference type="RefSeq" id="XP_036363862.1">
    <property type="nucleotide sequence ID" value="XM_036507969.1"/>
</dbReference>
<feature type="transmembrane region" description="Helical" evidence="5">
    <location>
        <begin position="333"/>
        <end position="363"/>
    </location>
</feature>